<comment type="similarity">
    <text evidence="2">Belongs to the type III secretion exporter family.</text>
</comment>
<keyword evidence="10 12" id="KW-0472">Membrane</keyword>
<keyword evidence="6 12" id="KW-0812">Transmembrane</keyword>
<dbReference type="AlphaFoldDB" id="A0A0W8E4L8"/>
<evidence type="ECO:0000256" key="1">
    <source>
        <dbReference type="ARBA" id="ARBA00004651"/>
    </source>
</evidence>
<sequence>MMDERIVYFPFDLQLFADEGNTGEKTEKATPRKVEEARKKGQVYKSSDLNSAVILLAGSVTIFLTLPYMIDTLRAFTELCLIDRALYDFSSEYLHTLLIEVIITMAKCLLPVLAVTSITALLITCLQVGFVFSGEVLTLKLERLNMVEGAKKIFSKRALVELAKSLFKVTVTGYIVYSVVDKNYLMFARLVDMELAASIRILSQIVYEMALKVGAAFVIIGVLDYLYQKYEYDKSLKMSKYDIKQEYKQTEGDPLLKSRQRQIQRDIAMKRMMSEVPRADVVITNPTHFAVALKYEADVMAAPVVIAKGQDFIALKIKELAHENGVVIVENPPLARTLYAASRIGDLIPEDLFQAVAEVLAFVYKQKRIVL</sequence>
<name>A0A0W8E4L8_9ZZZZ</name>
<feature type="transmembrane region" description="Helical" evidence="12">
    <location>
        <begin position="112"/>
        <end position="137"/>
    </location>
</feature>
<dbReference type="Gene3D" id="6.10.250.2080">
    <property type="match status" value="1"/>
</dbReference>
<dbReference type="FunFam" id="3.40.1690.10:FF:000001">
    <property type="entry name" value="Flagellar biosynthetic protein FlhB"/>
    <property type="match status" value="1"/>
</dbReference>
<feature type="transmembrane region" description="Helical" evidence="12">
    <location>
        <begin position="209"/>
        <end position="227"/>
    </location>
</feature>
<dbReference type="PANTHER" id="PTHR30531">
    <property type="entry name" value="FLAGELLAR BIOSYNTHETIC PROTEIN FLHB"/>
    <property type="match status" value="1"/>
</dbReference>
<dbReference type="NCBIfam" id="TIGR00328">
    <property type="entry name" value="flhB"/>
    <property type="match status" value="1"/>
</dbReference>
<dbReference type="InterPro" id="IPR006136">
    <property type="entry name" value="FlhB"/>
</dbReference>
<dbReference type="EMBL" id="LNQE01001877">
    <property type="protein sequence ID" value="KUG03607.1"/>
    <property type="molecule type" value="Genomic_DNA"/>
</dbReference>
<proteinExistence type="inferred from homology"/>
<keyword evidence="4" id="KW-0813">Transport</keyword>
<evidence type="ECO:0000256" key="6">
    <source>
        <dbReference type="ARBA" id="ARBA00022692"/>
    </source>
</evidence>
<gene>
    <name evidence="13" type="ORF">ASZ90_019040</name>
</gene>
<organism evidence="13">
    <name type="scientific">hydrocarbon metagenome</name>
    <dbReference type="NCBI Taxonomy" id="938273"/>
    <lineage>
        <taxon>unclassified sequences</taxon>
        <taxon>metagenomes</taxon>
        <taxon>ecological metagenomes</taxon>
    </lineage>
</organism>
<feature type="transmembrane region" description="Helical" evidence="12">
    <location>
        <begin position="158"/>
        <end position="180"/>
    </location>
</feature>
<evidence type="ECO:0000313" key="13">
    <source>
        <dbReference type="EMBL" id="KUG03607.1"/>
    </source>
</evidence>
<evidence type="ECO:0000256" key="11">
    <source>
        <dbReference type="ARBA" id="ARBA00023225"/>
    </source>
</evidence>
<dbReference type="SUPFAM" id="SSF160544">
    <property type="entry name" value="EscU C-terminal domain-like"/>
    <property type="match status" value="1"/>
</dbReference>
<dbReference type="InterPro" id="IPR006135">
    <property type="entry name" value="T3SS_substrate_exporter"/>
</dbReference>
<dbReference type="InterPro" id="IPR029025">
    <property type="entry name" value="T3SS_substrate_exporter_C"/>
</dbReference>
<evidence type="ECO:0000256" key="3">
    <source>
        <dbReference type="ARBA" id="ARBA00021622"/>
    </source>
</evidence>
<keyword evidence="13" id="KW-0282">Flagellum</keyword>
<keyword evidence="11" id="KW-1006">Bacterial flagellum protein export</keyword>
<evidence type="ECO:0000256" key="2">
    <source>
        <dbReference type="ARBA" id="ARBA00010690"/>
    </source>
</evidence>
<evidence type="ECO:0000256" key="12">
    <source>
        <dbReference type="SAM" id="Phobius"/>
    </source>
</evidence>
<comment type="caution">
    <text evidence="13">The sequence shown here is derived from an EMBL/GenBank/DDBJ whole genome shotgun (WGS) entry which is preliminary data.</text>
</comment>
<keyword evidence="7" id="KW-1005">Bacterial flagellum biogenesis</keyword>
<dbReference type="PANTHER" id="PTHR30531:SF12">
    <property type="entry name" value="FLAGELLAR BIOSYNTHETIC PROTEIN FLHB"/>
    <property type="match status" value="1"/>
</dbReference>
<comment type="subcellular location">
    <subcellularLocation>
        <location evidence="1">Cell membrane</location>
        <topology evidence="1">Multi-pass membrane protein</topology>
    </subcellularLocation>
</comment>
<reference evidence="13" key="1">
    <citation type="journal article" date="2015" name="Proc. Natl. Acad. Sci. U.S.A.">
        <title>Networks of energetic and metabolic interactions define dynamics in microbial communities.</title>
        <authorList>
            <person name="Embree M."/>
            <person name="Liu J.K."/>
            <person name="Al-Bassam M.M."/>
            <person name="Zengler K."/>
        </authorList>
    </citation>
    <scope>NUCLEOTIDE SEQUENCE</scope>
</reference>
<dbReference type="Gene3D" id="3.40.1690.10">
    <property type="entry name" value="secretion proteins EscU"/>
    <property type="match status" value="1"/>
</dbReference>
<feature type="transmembrane region" description="Helical" evidence="12">
    <location>
        <begin position="49"/>
        <end position="70"/>
    </location>
</feature>
<dbReference type="PRINTS" id="PR00950">
    <property type="entry name" value="TYPE3IMSPROT"/>
</dbReference>
<keyword evidence="9 12" id="KW-1133">Transmembrane helix</keyword>
<keyword evidence="5" id="KW-1003">Cell membrane</keyword>
<protein>
    <recommendedName>
        <fullName evidence="3">Flagellar biosynthetic protein FlhB</fullName>
    </recommendedName>
</protein>
<evidence type="ECO:0000256" key="9">
    <source>
        <dbReference type="ARBA" id="ARBA00022989"/>
    </source>
</evidence>
<dbReference type="Pfam" id="PF01312">
    <property type="entry name" value="Bac_export_2"/>
    <property type="match status" value="1"/>
</dbReference>
<keyword evidence="13" id="KW-0966">Cell projection</keyword>
<dbReference type="GO" id="GO:0005886">
    <property type="term" value="C:plasma membrane"/>
    <property type="evidence" value="ECO:0007669"/>
    <property type="project" value="UniProtKB-SubCell"/>
</dbReference>
<evidence type="ECO:0000256" key="5">
    <source>
        <dbReference type="ARBA" id="ARBA00022475"/>
    </source>
</evidence>
<keyword evidence="13" id="KW-0969">Cilium</keyword>
<evidence type="ECO:0000256" key="4">
    <source>
        <dbReference type="ARBA" id="ARBA00022448"/>
    </source>
</evidence>
<dbReference type="GO" id="GO:0009306">
    <property type="term" value="P:protein secretion"/>
    <property type="evidence" value="ECO:0007669"/>
    <property type="project" value="InterPro"/>
</dbReference>
<evidence type="ECO:0000256" key="8">
    <source>
        <dbReference type="ARBA" id="ARBA00022927"/>
    </source>
</evidence>
<keyword evidence="8" id="KW-0653">Protein transport</keyword>
<evidence type="ECO:0000256" key="7">
    <source>
        <dbReference type="ARBA" id="ARBA00022795"/>
    </source>
</evidence>
<dbReference type="GO" id="GO:0044780">
    <property type="term" value="P:bacterial-type flagellum assembly"/>
    <property type="evidence" value="ECO:0007669"/>
    <property type="project" value="InterPro"/>
</dbReference>
<accession>A0A0W8E4L8</accession>
<evidence type="ECO:0000256" key="10">
    <source>
        <dbReference type="ARBA" id="ARBA00023136"/>
    </source>
</evidence>